<dbReference type="Bgee" id="108708029">
    <property type="expression patterns" value="Expressed in testis and 6 other cell types or tissues"/>
</dbReference>
<dbReference type="PaxDb" id="8355-A0A1L8HDR4"/>
<dbReference type="OrthoDB" id="10021598at2759"/>
<evidence type="ECO:0000313" key="4">
    <source>
        <dbReference type="RefSeq" id="XP_018101774.1"/>
    </source>
</evidence>
<dbReference type="PROSITE" id="PS50222">
    <property type="entry name" value="EF_HAND_2"/>
    <property type="match status" value="1"/>
</dbReference>
<name>A0A1L8HDR4_XENLA</name>
<dbReference type="SUPFAM" id="SSF47473">
    <property type="entry name" value="EF-hand"/>
    <property type="match status" value="1"/>
</dbReference>
<reference evidence="4 5" key="1">
    <citation type="submission" date="2022-04" db="UniProtKB">
        <authorList>
            <consortium name="RefSeq"/>
        </authorList>
    </citation>
    <scope>IDENTIFICATION</scope>
    <source>
        <strain evidence="4 5">J_2021</strain>
        <tissue evidence="4 5">Erythrocytes</tissue>
    </source>
</reference>
<evidence type="ECO:0000313" key="6">
    <source>
        <dbReference type="RefSeq" id="XP_018101776.1"/>
    </source>
</evidence>
<feature type="region of interest" description="Disordered" evidence="1">
    <location>
        <begin position="1"/>
        <end position="42"/>
    </location>
</feature>
<proteinExistence type="predicted"/>
<feature type="domain" description="EF-hand" evidence="2">
    <location>
        <begin position="125"/>
        <end position="160"/>
    </location>
</feature>
<dbReference type="RefSeq" id="XP_018101774.1">
    <property type="nucleotide sequence ID" value="XM_018246285.2"/>
</dbReference>
<dbReference type="PANTHER" id="PTHR36696:SF1">
    <property type="entry name" value="EF-HAND DOMAIN-CONTAINING PROTEIN"/>
    <property type="match status" value="1"/>
</dbReference>
<evidence type="ECO:0000313" key="5">
    <source>
        <dbReference type="RefSeq" id="XP_018101775.1"/>
    </source>
</evidence>
<evidence type="ECO:0000313" key="3">
    <source>
        <dbReference type="Proteomes" id="UP000186698"/>
    </source>
</evidence>
<sequence length="252" mass="28758">MPPRKSSTPKSRNSASEPKKKKRAKRSGKSKHVSEEQSARCNSPLVYNPEAIVQELMEKYPKKQQDSGLNELSEYENNRQRDLGLPVRMGLSNKISRFEIPVDIKLLEALTVQDYLRTYCRVCKRRQIYYKKFFDKFDKDRDGILSSQGTEDALKDLYFNEISSSQVKDLMSLIKANEESKIDRMLFSSLCALSERIFYAALVTEDTGVAEKQWLEAADFCGMSWKSSGCHIDDSLKRLLGVLSCTPDGRGV</sequence>
<dbReference type="AlphaFoldDB" id="A0A1L8HDR4"/>
<dbReference type="OMA" id="HDEHREK"/>
<accession>A0A1L8HDR4</accession>
<evidence type="ECO:0000256" key="1">
    <source>
        <dbReference type="SAM" id="MobiDB-lite"/>
    </source>
</evidence>
<dbReference type="RefSeq" id="XP_018101776.1">
    <property type="nucleotide sequence ID" value="XM_018246287.2"/>
</dbReference>
<dbReference type="STRING" id="8355.A0A1L8HDR4"/>
<dbReference type="Gene3D" id="1.10.238.10">
    <property type="entry name" value="EF-hand"/>
    <property type="match status" value="1"/>
</dbReference>
<feature type="compositionally biased region" description="Basic residues" evidence="1">
    <location>
        <begin position="19"/>
        <end position="31"/>
    </location>
</feature>
<organism evidence="7">
    <name type="scientific">Xenopus laevis</name>
    <name type="common">African clawed frog</name>
    <dbReference type="NCBI Taxonomy" id="8355"/>
    <lineage>
        <taxon>Eukaryota</taxon>
        <taxon>Metazoa</taxon>
        <taxon>Chordata</taxon>
        <taxon>Craniata</taxon>
        <taxon>Vertebrata</taxon>
        <taxon>Euteleostomi</taxon>
        <taxon>Amphibia</taxon>
        <taxon>Batrachia</taxon>
        <taxon>Anura</taxon>
        <taxon>Pipoidea</taxon>
        <taxon>Pipidae</taxon>
        <taxon>Xenopodinae</taxon>
        <taxon>Xenopus</taxon>
        <taxon>Xenopus</taxon>
    </lineage>
</organism>
<dbReference type="InterPro" id="IPR002048">
    <property type="entry name" value="EF_hand_dom"/>
</dbReference>
<feature type="compositionally biased region" description="Polar residues" evidence="1">
    <location>
        <begin position="1"/>
        <end position="13"/>
    </location>
</feature>
<dbReference type="RefSeq" id="XP_018101777.1">
    <property type="nucleotide sequence ID" value="XM_018246288.2"/>
</dbReference>
<dbReference type="GO" id="GO:0005509">
    <property type="term" value="F:calcium ion binding"/>
    <property type="evidence" value="ECO:0007669"/>
    <property type="project" value="InterPro"/>
</dbReference>
<dbReference type="InterPro" id="IPR011992">
    <property type="entry name" value="EF-hand-dom_pair"/>
</dbReference>
<dbReference type="KEGG" id="xla:108708029"/>
<protein>
    <submittedName>
        <fullName evidence="4 5">Uncharacterized protein LOC108708029</fullName>
    </submittedName>
</protein>
<keyword evidence="3" id="KW-1185">Reference proteome</keyword>
<evidence type="ECO:0000259" key="2">
    <source>
        <dbReference type="PROSITE" id="PS50222"/>
    </source>
</evidence>
<dbReference type="PANTHER" id="PTHR36696">
    <property type="entry name" value="AGAP012002-PA"/>
    <property type="match status" value="1"/>
</dbReference>
<gene>
    <name evidence="4 5 6 7" type="primary">LOC108708029</name>
</gene>
<evidence type="ECO:0000313" key="7">
    <source>
        <dbReference type="RefSeq" id="XP_018101777.1"/>
    </source>
</evidence>
<dbReference type="Proteomes" id="UP000186698">
    <property type="component" value="Chromosome 2L"/>
</dbReference>
<dbReference type="GeneID" id="108708029"/>
<dbReference type="RefSeq" id="XP_018101775.1">
    <property type="nucleotide sequence ID" value="XM_018246286.2"/>
</dbReference>